<evidence type="ECO:0000313" key="2">
    <source>
        <dbReference type="Proteomes" id="UP000626244"/>
    </source>
</evidence>
<accession>A0A8J3EWN7</accession>
<sequence length="188" mass="21588">MNGVENLRKVNRIVLCVLMVNLLLSGCSSESREEVMKEVKSTDLSNENIQGIELGMSINDESFIENYGPFSALPDNKQYTSTRNYDQYWNEHIIMSVDRANSEILQIGTLDKNDNFSTVKGIKNGSTIEDVISTYGENYYKYEDKEQSINVIGYVDRQDNIDLAFTYINDEVISVSLSYAFERLKWKK</sequence>
<keyword evidence="2" id="KW-1185">Reference proteome</keyword>
<evidence type="ECO:0000313" key="1">
    <source>
        <dbReference type="EMBL" id="GGI11625.1"/>
    </source>
</evidence>
<comment type="caution">
    <text evidence="1">The sequence shown here is derived from an EMBL/GenBank/DDBJ whole genome shotgun (WGS) entry which is preliminary data.</text>
</comment>
<protein>
    <submittedName>
        <fullName evidence="1">Uncharacterized protein</fullName>
    </submittedName>
</protein>
<organism evidence="1 2">
    <name type="scientific">Gottfriedia solisilvae</name>
    <dbReference type="NCBI Taxonomy" id="1516104"/>
    <lineage>
        <taxon>Bacteria</taxon>
        <taxon>Bacillati</taxon>
        <taxon>Bacillota</taxon>
        <taxon>Bacilli</taxon>
        <taxon>Bacillales</taxon>
        <taxon>Bacillaceae</taxon>
        <taxon>Gottfriedia</taxon>
    </lineage>
</organism>
<proteinExistence type="predicted"/>
<gene>
    <name evidence="1" type="ORF">GCM10007380_08780</name>
</gene>
<dbReference type="AlphaFoldDB" id="A0A8J3EWN7"/>
<dbReference type="EMBL" id="BMHB01000001">
    <property type="protein sequence ID" value="GGI11625.1"/>
    <property type="molecule type" value="Genomic_DNA"/>
</dbReference>
<reference evidence="2" key="1">
    <citation type="journal article" date="2019" name="Int. J. Syst. Evol. Microbiol.">
        <title>The Global Catalogue of Microorganisms (GCM) 10K type strain sequencing project: providing services to taxonomists for standard genome sequencing and annotation.</title>
        <authorList>
            <consortium name="The Broad Institute Genomics Platform"/>
            <consortium name="The Broad Institute Genome Sequencing Center for Infectious Disease"/>
            <person name="Wu L."/>
            <person name="Ma J."/>
        </authorList>
    </citation>
    <scope>NUCLEOTIDE SEQUENCE [LARGE SCALE GENOMIC DNA]</scope>
    <source>
        <strain evidence="2">CGMCC 1.14993</strain>
    </source>
</reference>
<dbReference type="Proteomes" id="UP000626244">
    <property type="component" value="Unassembled WGS sequence"/>
</dbReference>
<name>A0A8J3EWN7_9BACI</name>